<keyword evidence="4" id="KW-1185">Reference proteome</keyword>
<comment type="similarity">
    <text evidence="1">Belongs to the metallophosphoesterase superfamily. YfcE family.</text>
</comment>
<dbReference type="CDD" id="cd00838">
    <property type="entry name" value="MPP_superfamily"/>
    <property type="match status" value="1"/>
</dbReference>
<dbReference type="SUPFAM" id="SSF56300">
    <property type="entry name" value="Metallo-dependent phosphatases"/>
    <property type="match status" value="1"/>
</dbReference>
<dbReference type="PANTHER" id="PTHR42850:SF2">
    <property type="entry name" value="BLL5683 PROTEIN"/>
    <property type="match status" value="1"/>
</dbReference>
<comment type="caution">
    <text evidence="3">The sequence shown here is derived from an EMBL/GenBank/DDBJ whole genome shotgun (WGS) entry which is preliminary data.</text>
</comment>
<dbReference type="PIRSF" id="PIRSF000883">
    <property type="entry name" value="Pesterase_MJ0912"/>
    <property type="match status" value="1"/>
</dbReference>
<sequence>MEKIAIISDIHGNVPALEAVLADIHGRNITRIFCLGDIVGKGPSSDLAVDLVKKHCEEVVMGNWDEFIGRPSEIAVVQWHRELLGQDRLNYLNSLPFSIEFWMSGKFIRLFHASPRSLNERVQPWDDYEQRLSLFLSSGLCKEPIMADIAGYGDVHNAYLQHLDGRTLLNVGSVGNPLDLTQASYLVMEGRYQDRALAPLNLQFVRVPYDIELAVQQAQESHMPDLEPYIKELRTAEYRGKGVDH</sequence>
<dbReference type="Pfam" id="PF12850">
    <property type="entry name" value="Metallophos_2"/>
    <property type="match status" value="1"/>
</dbReference>
<dbReference type="InterPro" id="IPR050126">
    <property type="entry name" value="Ap4A_hydrolase"/>
</dbReference>
<dbReference type="PANTHER" id="PTHR42850">
    <property type="entry name" value="METALLOPHOSPHOESTERASE"/>
    <property type="match status" value="1"/>
</dbReference>
<accession>A0ABX3H659</accession>
<organism evidence="3 4">
    <name type="scientific">Paenibacillus borealis</name>
    <dbReference type="NCBI Taxonomy" id="160799"/>
    <lineage>
        <taxon>Bacteria</taxon>
        <taxon>Bacillati</taxon>
        <taxon>Bacillota</taxon>
        <taxon>Bacilli</taxon>
        <taxon>Bacillales</taxon>
        <taxon>Paenibacillaceae</taxon>
        <taxon>Paenibacillus</taxon>
    </lineage>
</organism>
<dbReference type="Gene3D" id="3.60.21.10">
    <property type="match status" value="1"/>
</dbReference>
<evidence type="ECO:0000259" key="2">
    <source>
        <dbReference type="Pfam" id="PF12850"/>
    </source>
</evidence>
<evidence type="ECO:0000313" key="4">
    <source>
        <dbReference type="Proteomes" id="UP000187412"/>
    </source>
</evidence>
<name>A0ABX3H659_PAEBO</name>
<dbReference type="RefSeq" id="WP_076112130.1">
    <property type="nucleotide sequence ID" value="NZ_MPTB01000023.1"/>
</dbReference>
<dbReference type="InterPro" id="IPR024654">
    <property type="entry name" value="Calcineurin-like_PHP_lpxH"/>
</dbReference>
<feature type="domain" description="Calcineurin-like phosphoesterase" evidence="2">
    <location>
        <begin position="3"/>
        <end position="189"/>
    </location>
</feature>
<gene>
    <name evidence="3" type="ORF">BSK56_18280</name>
</gene>
<dbReference type="InterPro" id="IPR029052">
    <property type="entry name" value="Metallo-depent_PP-like"/>
</dbReference>
<proteinExistence type="inferred from homology"/>
<dbReference type="EMBL" id="MPTB01000023">
    <property type="protein sequence ID" value="OMD45914.1"/>
    <property type="molecule type" value="Genomic_DNA"/>
</dbReference>
<evidence type="ECO:0000313" key="3">
    <source>
        <dbReference type="EMBL" id="OMD45914.1"/>
    </source>
</evidence>
<protein>
    <submittedName>
        <fullName evidence="3">Metallophosphatase family protein</fullName>
    </submittedName>
</protein>
<reference evidence="3 4" key="1">
    <citation type="submission" date="2016-10" db="EMBL/GenBank/DDBJ databases">
        <title>Paenibacillus species isolates.</title>
        <authorList>
            <person name="Beno S.M."/>
        </authorList>
    </citation>
    <scope>NUCLEOTIDE SEQUENCE [LARGE SCALE GENOMIC DNA]</scope>
    <source>
        <strain evidence="3 4">FSL H7-0744</strain>
    </source>
</reference>
<dbReference type="Proteomes" id="UP000187412">
    <property type="component" value="Unassembled WGS sequence"/>
</dbReference>
<evidence type="ECO:0000256" key="1">
    <source>
        <dbReference type="ARBA" id="ARBA00008950"/>
    </source>
</evidence>
<dbReference type="InterPro" id="IPR011152">
    <property type="entry name" value="Pesterase_MJ0912"/>
</dbReference>